<organism evidence="2 3">
    <name type="scientific">Diplodia intermedia</name>
    <dbReference type="NCBI Taxonomy" id="856260"/>
    <lineage>
        <taxon>Eukaryota</taxon>
        <taxon>Fungi</taxon>
        <taxon>Dikarya</taxon>
        <taxon>Ascomycota</taxon>
        <taxon>Pezizomycotina</taxon>
        <taxon>Dothideomycetes</taxon>
        <taxon>Dothideomycetes incertae sedis</taxon>
        <taxon>Botryosphaeriales</taxon>
        <taxon>Botryosphaeriaceae</taxon>
        <taxon>Diplodia</taxon>
    </lineage>
</organism>
<reference evidence="2 3" key="1">
    <citation type="journal article" date="2023" name="Plant Dis.">
        <title>First Report of Diplodia intermedia Causing Canker and Dieback Diseases on Apple Trees in Canada.</title>
        <authorList>
            <person name="Ellouze W."/>
            <person name="Ilyukhin E."/>
            <person name="Sulman M."/>
            <person name="Ali S."/>
        </authorList>
    </citation>
    <scope>NUCLEOTIDE SEQUENCE [LARGE SCALE GENOMIC DNA]</scope>
    <source>
        <strain evidence="2 3">M45-28</strain>
    </source>
</reference>
<dbReference type="InterPro" id="IPR021514">
    <property type="entry name" value="DUF3176"/>
</dbReference>
<feature type="transmembrane region" description="Helical" evidence="1">
    <location>
        <begin position="322"/>
        <end position="344"/>
    </location>
</feature>
<evidence type="ECO:0000313" key="3">
    <source>
        <dbReference type="Proteomes" id="UP001521184"/>
    </source>
</evidence>
<gene>
    <name evidence="2" type="ORF">SLS58_001926</name>
</gene>
<proteinExistence type="predicted"/>
<keyword evidence="1" id="KW-0472">Membrane</keyword>
<dbReference type="PANTHER" id="PTHR35394:SF5">
    <property type="entry name" value="DUF3176 DOMAIN-CONTAINING PROTEIN"/>
    <property type="match status" value="1"/>
</dbReference>
<comment type="caution">
    <text evidence="2">The sequence shown here is derived from an EMBL/GenBank/DDBJ whole genome shotgun (WGS) entry which is preliminary data.</text>
</comment>
<keyword evidence="1" id="KW-1133">Transmembrane helix</keyword>
<dbReference type="Proteomes" id="UP001521184">
    <property type="component" value="Unassembled WGS sequence"/>
</dbReference>
<dbReference type="EMBL" id="JAKEKT020000008">
    <property type="protein sequence ID" value="KAL1648748.1"/>
    <property type="molecule type" value="Genomic_DNA"/>
</dbReference>
<evidence type="ECO:0000256" key="1">
    <source>
        <dbReference type="SAM" id="Phobius"/>
    </source>
</evidence>
<dbReference type="PANTHER" id="PTHR35394">
    <property type="entry name" value="DUF3176 DOMAIN-CONTAINING PROTEIN"/>
    <property type="match status" value="1"/>
</dbReference>
<evidence type="ECO:0000313" key="2">
    <source>
        <dbReference type="EMBL" id="KAL1648748.1"/>
    </source>
</evidence>
<name>A0ABR3U074_9PEZI</name>
<keyword evidence="3" id="KW-1185">Reference proteome</keyword>
<dbReference type="Pfam" id="PF11374">
    <property type="entry name" value="DUF3176"/>
    <property type="match status" value="1"/>
</dbReference>
<accession>A0ABR3U074</accession>
<protein>
    <submittedName>
        <fullName evidence="2">Uncharacterized protein</fullName>
    </submittedName>
</protein>
<sequence length="409" mass="45864">MAGIGLVLKMHDHKILPDWPFNISINAFVSVLSIVSRATLMVPLTGCIGQLKWLWIKRERPLADLQFFDEASRGPWGALKLFHRTKGVHLVSLGAIITCISIDDDRRLQQIDEYAGNNYTEYKNGLSDVDNTLRGALAPPWNSSLKSNPDAELIQMAFVERENSSSMKVTECIFEMCVKFYSGFVGNDTFREEELGVLNTTSQEVLDELNDPLCLDTKDDAHLSVGKSTFCITRPAFWSIKALMLNTILGWPMWDTDAAVKVEDVIRNSDVLKQLLDFGDIYSSMKNVASSTTKAIREAPAQHNGVATKTFLPPGTYIKVHWRWLILPVALQAMTLVFLVVTFCRSRIERLENWKSSSLAVFRSGILSKGDFGITKAGRQYEIDDIAGQVKICSRYTGTSYTIEQTNSE</sequence>
<keyword evidence="1" id="KW-0812">Transmembrane</keyword>